<evidence type="ECO:0000313" key="4">
    <source>
        <dbReference type="EMBL" id="ORY46277.1"/>
    </source>
</evidence>
<dbReference type="PANTHER" id="PTHR13056:SF0">
    <property type="entry name" value="VACUOLAR FUSION PROTEIN CCZ1 HOMOLOG-RELATED"/>
    <property type="match status" value="1"/>
</dbReference>
<evidence type="ECO:0000313" key="5">
    <source>
        <dbReference type="Proteomes" id="UP000193920"/>
    </source>
</evidence>
<comment type="caution">
    <text evidence="4">The sequence shown here is derived from an EMBL/GenBank/DDBJ whole genome shotgun (WGS) entry which is preliminary data.</text>
</comment>
<dbReference type="GO" id="GO:0016192">
    <property type="term" value="P:vesicle-mediated transport"/>
    <property type="evidence" value="ECO:0007669"/>
    <property type="project" value="InterPro"/>
</dbReference>
<keyword evidence="5" id="KW-1185">Reference proteome</keyword>
<feature type="region of interest" description="Disordered" evidence="2">
    <location>
        <begin position="361"/>
        <end position="437"/>
    </location>
</feature>
<dbReference type="OrthoDB" id="240546at2759"/>
<reference evidence="4 5" key="1">
    <citation type="submission" date="2016-08" db="EMBL/GenBank/DDBJ databases">
        <title>A Parts List for Fungal Cellulosomes Revealed by Comparative Genomics.</title>
        <authorList>
            <consortium name="DOE Joint Genome Institute"/>
            <person name="Haitjema C.H."/>
            <person name="Gilmore S.P."/>
            <person name="Henske J.K."/>
            <person name="Solomon K.V."/>
            <person name="De Groot R."/>
            <person name="Kuo A."/>
            <person name="Mondo S.J."/>
            <person name="Salamov A.A."/>
            <person name="Labutti K."/>
            <person name="Zhao Z."/>
            <person name="Chiniquy J."/>
            <person name="Barry K."/>
            <person name="Brewer H.M."/>
            <person name="Purvine S.O."/>
            <person name="Wright A.T."/>
            <person name="Boxma B."/>
            <person name="Van Alen T."/>
            <person name="Hackstein J.H."/>
            <person name="Baker S.E."/>
            <person name="Grigoriev I.V."/>
            <person name="O'Malley M.A."/>
        </authorList>
    </citation>
    <scope>NUCLEOTIDE SEQUENCE [LARGE SCALE GENOMIC DNA]</scope>
    <source>
        <strain evidence="4 5">G1</strain>
    </source>
</reference>
<accession>A0A1Y2CH96</accession>
<feature type="compositionally biased region" description="Low complexity" evidence="2">
    <location>
        <begin position="403"/>
        <end position="429"/>
    </location>
</feature>
<dbReference type="Pfam" id="PF19031">
    <property type="entry name" value="Intu_longin_1"/>
    <property type="match status" value="1"/>
</dbReference>
<name>A0A1Y2CH96_9FUNG</name>
<feature type="compositionally biased region" description="Polar residues" evidence="2">
    <location>
        <begin position="361"/>
        <end position="372"/>
    </location>
</feature>
<comment type="similarity">
    <text evidence="1">Belongs to the CCZ1 family.</text>
</comment>
<gene>
    <name evidence="4" type="ORF">LY90DRAFT_671357</name>
</gene>
<sequence length="688" mass="79271">MSSHNLQNIIESITIFNPKLNTKNSENLEEEKKEIIYYYPNDVPILDQIKNIGLAKAIIKFTNTFQLKDTNSNIHSHKFRQVLIQPEKDFWISMKISIDKFQQLKNSQNGQENSEYINKQLNDTFLESKLTMLYLKFRIFNDSFSNIMNDISVEALREKVKLYFDVCIPFIKFDTIDILSTITGLNMISLSRDIELEIEDFIDKVHKNFPYTSGALIFWKNNVIYNDMDFNYLKDMTVLYDYLIDPTIAQMPLLKINTLQNNEPIIKPSHMSTSSVQSQLNSSQSKNTTSLLQSIKNFYTFSNRETYQNTGFLTGPLSLNNSIYYNTNHSTNNNSHISSVNSNSITSHLNKFEGSRSSSFFANGNKENSSRPLFSKISSRNSSSSDIKKFGIGSKGGTGTGTETGTDINNTNSTNNTNNNNNINNINNNNDDDKDDLFIKENPFLNQAFVSEPQMDPEDNDNNSDDTMALPQIIYLGENCEPYYLIIYKYLEEITALFFIKISNNQEFEDTYVSLSKLSKSKDTITSFDSINSKEDIGGNIVEVKLKSEEFYYSFEAIIRSDLDQLLNHMEPYLESQNNIIDDQYKYIIFKHSKMLIKASKGYLKSPNFNKTIAQFILDLYEDIEKKQDCSEICIRSNSSLWIAIKRVNQCDYILVLPRNGFKELTEIDDEFNKIISNFQQQHESGIN</sequence>
<feature type="compositionally biased region" description="Gly residues" evidence="2">
    <location>
        <begin position="393"/>
        <end position="402"/>
    </location>
</feature>
<organism evidence="4 5">
    <name type="scientific">Neocallimastix californiae</name>
    <dbReference type="NCBI Taxonomy" id="1754190"/>
    <lineage>
        <taxon>Eukaryota</taxon>
        <taxon>Fungi</taxon>
        <taxon>Fungi incertae sedis</taxon>
        <taxon>Chytridiomycota</taxon>
        <taxon>Chytridiomycota incertae sedis</taxon>
        <taxon>Neocallimastigomycetes</taxon>
        <taxon>Neocallimastigales</taxon>
        <taxon>Neocallimastigaceae</taxon>
        <taxon>Neocallimastix</taxon>
    </lineage>
</organism>
<dbReference type="GO" id="GO:0035658">
    <property type="term" value="C:Mon1-Ccz1 complex"/>
    <property type="evidence" value="ECO:0007669"/>
    <property type="project" value="InterPro"/>
</dbReference>
<dbReference type="AlphaFoldDB" id="A0A1Y2CH96"/>
<evidence type="ECO:0000256" key="1">
    <source>
        <dbReference type="ARBA" id="ARBA00005352"/>
    </source>
</evidence>
<dbReference type="PANTHER" id="PTHR13056">
    <property type="entry name" value="VACUOLAR FUSION PROTEIN CCZ1 HOMOLOG-RELATED"/>
    <property type="match status" value="1"/>
</dbReference>
<proteinExistence type="inferred from homology"/>
<dbReference type="STRING" id="1754190.A0A1Y2CH96"/>
<feature type="compositionally biased region" description="Low complexity" evidence="2">
    <location>
        <begin position="375"/>
        <end position="385"/>
    </location>
</feature>
<evidence type="ECO:0000256" key="2">
    <source>
        <dbReference type="SAM" id="MobiDB-lite"/>
    </source>
</evidence>
<dbReference type="InterPro" id="IPR013176">
    <property type="entry name" value="Ccz1"/>
</dbReference>
<dbReference type="Proteomes" id="UP000193920">
    <property type="component" value="Unassembled WGS sequence"/>
</dbReference>
<protein>
    <recommendedName>
        <fullName evidence="3">CCZ1/INTU/HSP4 first Longin domain-containing protein</fullName>
    </recommendedName>
</protein>
<evidence type="ECO:0000259" key="3">
    <source>
        <dbReference type="Pfam" id="PF19031"/>
    </source>
</evidence>
<feature type="domain" description="CCZ1/INTU/HSP4 first Longin" evidence="3">
    <location>
        <begin position="11"/>
        <end position="141"/>
    </location>
</feature>
<dbReference type="EMBL" id="MCOG01000108">
    <property type="protein sequence ID" value="ORY46277.1"/>
    <property type="molecule type" value="Genomic_DNA"/>
</dbReference>
<dbReference type="InterPro" id="IPR043987">
    <property type="entry name" value="CCZ1/INTU/HSP4_longin_1"/>
</dbReference>